<dbReference type="Proteomes" id="UP000007174">
    <property type="component" value="Unassembled WGS sequence"/>
</dbReference>
<evidence type="ECO:0000256" key="1">
    <source>
        <dbReference type="SAM" id="SignalP"/>
    </source>
</evidence>
<dbReference type="EMBL" id="CACQ02004529">
    <property type="protein sequence ID" value="CCF41169.1"/>
    <property type="molecule type" value="Genomic_DNA"/>
</dbReference>
<evidence type="ECO:0008006" key="4">
    <source>
        <dbReference type="Google" id="ProtNLM"/>
    </source>
</evidence>
<proteinExistence type="predicted"/>
<dbReference type="HOGENOM" id="CLU_1396212_0_0_1"/>
<protein>
    <recommendedName>
        <fullName evidence="4">Secreted protein</fullName>
    </recommendedName>
</protein>
<feature type="chain" id="PRO_5003555193" description="Secreted protein" evidence="1">
    <location>
        <begin position="25"/>
        <end position="195"/>
    </location>
</feature>
<name>H1VLR6_COLHI</name>
<feature type="signal peptide" evidence="1">
    <location>
        <begin position="1"/>
        <end position="24"/>
    </location>
</feature>
<reference evidence="3" key="1">
    <citation type="journal article" date="2012" name="Nat. Genet.">
        <title>Lifestyle transitions in plant pathogenic Colletotrichum fungi deciphered by genome and transcriptome analyses.</title>
        <authorList>
            <person name="O'Connell R.J."/>
            <person name="Thon M.R."/>
            <person name="Hacquard S."/>
            <person name="Amyotte S.G."/>
            <person name="Kleemann J."/>
            <person name="Torres M.F."/>
            <person name="Damm U."/>
            <person name="Buiate E.A."/>
            <person name="Epstein L."/>
            <person name="Alkan N."/>
            <person name="Altmueller J."/>
            <person name="Alvarado-Balderrama L."/>
            <person name="Bauser C.A."/>
            <person name="Becker C."/>
            <person name="Birren B.W."/>
            <person name="Chen Z."/>
            <person name="Choi J."/>
            <person name="Crouch J.A."/>
            <person name="Duvick J.P."/>
            <person name="Farman M.A."/>
            <person name="Gan P."/>
            <person name="Heiman D."/>
            <person name="Henrissat B."/>
            <person name="Howard R.J."/>
            <person name="Kabbage M."/>
            <person name="Koch C."/>
            <person name="Kracher B."/>
            <person name="Kubo Y."/>
            <person name="Law A.D."/>
            <person name="Lebrun M.-H."/>
            <person name="Lee Y.-H."/>
            <person name="Miyara I."/>
            <person name="Moore N."/>
            <person name="Neumann U."/>
            <person name="Nordstroem K."/>
            <person name="Panaccione D.G."/>
            <person name="Panstruga R."/>
            <person name="Place M."/>
            <person name="Proctor R.H."/>
            <person name="Prusky D."/>
            <person name="Rech G."/>
            <person name="Reinhardt R."/>
            <person name="Rollins J.A."/>
            <person name="Rounsley S."/>
            <person name="Schardl C.L."/>
            <person name="Schwartz D.C."/>
            <person name="Shenoy N."/>
            <person name="Shirasu K."/>
            <person name="Sikhakolli U.R."/>
            <person name="Stueber K."/>
            <person name="Sukno S.A."/>
            <person name="Sweigard J.A."/>
            <person name="Takano Y."/>
            <person name="Takahara H."/>
            <person name="Trail F."/>
            <person name="van der Does H.C."/>
            <person name="Voll L.M."/>
            <person name="Will I."/>
            <person name="Young S."/>
            <person name="Zeng Q."/>
            <person name="Zhang J."/>
            <person name="Zhou S."/>
            <person name="Dickman M.B."/>
            <person name="Schulze-Lefert P."/>
            <person name="Ver Loren van Themaat E."/>
            <person name="Ma L.-J."/>
            <person name="Vaillancourt L.J."/>
        </authorList>
    </citation>
    <scope>NUCLEOTIDE SEQUENCE [LARGE SCALE GENOMIC DNA]</scope>
    <source>
        <strain evidence="3">IMI 349063</strain>
    </source>
</reference>
<sequence length="195" mass="21089">MPYPAWYNLLVALQAAPSAQFATAHVVTECAIGEVIGLGFVGVRPRCCFAFQRCFAGTNAWYFGPSCCALSLRKARFKPGFPCAFCICLGLSAVGLAPLDSFARPGCELHDQLRPESHANDYHSHADDGMCGCCGSWTSKHSNQQFGQISKKDTNLTRFDPIASVLVSAKVARHLTLTFPNAVTVGKYPTELPPD</sequence>
<evidence type="ECO:0000313" key="2">
    <source>
        <dbReference type="EMBL" id="CCF41169.1"/>
    </source>
</evidence>
<gene>
    <name evidence="2" type="ORF">CH063_11529</name>
</gene>
<dbReference type="AlphaFoldDB" id="H1VLR6"/>
<organism evidence="2 3">
    <name type="scientific">Colletotrichum higginsianum (strain IMI 349063)</name>
    <name type="common">Crucifer anthracnose fungus</name>
    <dbReference type="NCBI Taxonomy" id="759273"/>
    <lineage>
        <taxon>Eukaryota</taxon>
        <taxon>Fungi</taxon>
        <taxon>Dikarya</taxon>
        <taxon>Ascomycota</taxon>
        <taxon>Pezizomycotina</taxon>
        <taxon>Sordariomycetes</taxon>
        <taxon>Hypocreomycetidae</taxon>
        <taxon>Glomerellales</taxon>
        <taxon>Glomerellaceae</taxon>
        <taxon>Colletotrichum</taxon>
        <taxon>Colletotrichum destructivum species complex</taxon>
    </lineage>
</organism>
<accession>H1VLR6</accession>
<keyword evidence="1" id="KW-0732">Signal</keyword>
<evidence type="ECO:0000313" key="3">
    <source>
        <dbReference type="Proteomes" id="UP000007174"/>
    </source>
</evidence>